<accession>A0A8B7NXT8</accession>
<protein>
    <submittedName>
        <fullName evidence="3">Uncharacterized protein LOC108675081</fullName>
    </submittedName>
</protein>
<dbReference type="GeneID" id="108675081"/>
<feature type="region of interest" description="Disordered" evidence="1">
    <location>
        <begin position="270"/>
        <end position="377"/>
    </location>
</feature>
<feature type="compositionally biased region" description="Low complexity" evidence="1">
    <location>
        <begin position="331"/>
        <end position="340"/>
    </location>
</feature>
<keyword evidence="2" id="KW-1185">Reference proteome</keyword>
<dbReference type="AlphaFoldDB" id="A0A8B7NXT8"/>
<feature type="compositionally biased region" description="Polar residues" evidence="1">
    <location>
        <begin position="273"/>
        <end position="284"/>
    </location>
</feature>
<feature type="compositionally biased region" description="Low complexity" evidence="1">
    <location>
        <begin position="296"/>
        <end position="314"/>
    </location>
</feature>
<reference evidence="3" key="1">
    <citation type="submission" date="2025-08" db="UniProtKB">
        <authorList>
            <consortium name="RefSeq"/>
        </authorList>
    </citation>
    <scope>IDENTIFICATION</scope>
</reference>
<dbReference type="KEGG" id="hazt:108675081"/>
<dbReference type="RefSeq" id="XP_018018557.1">
    <property type="nucleotide sequence ID" value="XM_018163068.2"/>
</dbReference>
<feature type="region of interest" description="Disordered" evidence="1">
    <location>
        <begin position="186"/>
        <end position="224"/>
    </location>
</feature>
<gene>
    <name evidence="3" type="primary">LOC108675081</name>
</gene>
<sequence>MLLHMHHKLLEFDARLDKCESLVRSFDSSSETSTFVDHTRSTSCIANRAGAVNPLSSGHETYFRAVKSSSQARLKTCSLPEEELEILDRKYLLSSLRPVKVATTAPAVHKTHIQKLVCVHCGAQVKYLLSHLSKSFRCQVAYDMTQLRQVAQHSKRLRQKYYLRHLKKKKKQREVFEILEPVRLPRPARQTRKRDVDRPSSPGRHADVPSPNCFMTEEPSFPGSPLDDTISPRPISVYSTETSCQLLTETNLPLLLAETSFSPRKLSLDAGTVTASGPATTKDISSQDYLLDDDLSNSSNNSSSNDMMSSPNPSTFLVSASPTGEEGITVSPSTSPSKPSDQNITWHKRPKLSQIIKLSKAGKEETQMGHNQHNQSS</sequence>
<evidence type="ECO:0000256" key="1">
    <source>
        <dbReference type="SAM" id="MobiDB-lite"/>
    </source>
</evidence>
<dbReference type="Proteomes" id="UP000694843">
    <property type="component" value="Unplaced"/>
</dbReference>
<feature type="compositionally biased region" description="Polar residues" evidence="1">
    <location>
        <begin position="368"/>
        <end position="377"/>
    </location>
</feature>
<evidence type="ECO:0000313" key="2">
    <source>
        <dbReference type="Proteomes" id="UP000694843"/>
    </source>
</evidence>
<proteinExistence type="predicted"/>
<evidence type="ECO:0000313" key="3">
    <source>
        <dbReference type="RefSeq" id="XP_018018557.1"/>
    </source>
</evidence>
<name>A0A8B7NXT8_HYAAZ</name>
<organism evidence="2 3">
    <name type="scientific">Hyalella azteca</name>
    <name type="common">Amphipod</name>
    <dbReference type="NCBI Taxonomy" id="294128"/>
    <lineage>
        <taxon>Eukaryota</taxon>
        <taxon>Metazoa</taxon>
        <taxon>Ecdysozoa</taxon>
        <taxon>Arthropoda</taxon>
        <taxon>Crustacea</taxon>
        <taxon>Multicrustacea</taxon>
        <taxon>Malacostraca</taxon>
        <taxon>Eumalacostraca</taxon>
        <taxon>Peracarida</taxon>
        <taxon>Amphipoda</taxon>
        <taxon>Senticaudata</taxon>
        <taxon>Talitrida</taxon>
        <taxon>Talitroidea</taxon>
        <taxon>Hyalellidae</taxon>
        <taxon>Hyalella</taxon>
    </lineage>
</organism>